<dbReference type="Gene3D" id="3.40.50.150">
    <property type="entry name" value="Vaccinia Virus protein VP39"/>
    <property type="match status" value="1"/>
</dbReference>
<comment type="caution">
    <text evidence="2">The sequence shown here is derived from an EMBL/GenBank/DDBJ whole genome shotgun (WGS) entry which is preliminary data.</text>
</comment>
<dbReference type="InterPro" id="IPR029063">
    <property type="entry name" value="SAM-dependent_MTases_sf"/>
</dbReference>
<evidence type="ECO:0000313" key="3">
    <source>
        <dbReference type="Proteomes" id="UP000644660"/>
    </source>
</evidence>
<dbReference type="InterPro" id="IPR019410">
    <property type="entry name" value="Methyltransf_16"/>
</dbReference>
<dbReference type="GeneID" id="64859584"/>
<dbReference type="Pfam" id="PF10294">
    <property type="entry name" value="Methyltransf_16"/>
    <property type="match status" value="1"/>
</dbReference>
<dbReference type="OrthoDB" id="194386at2759"/>
<accession>A0A8H2VJ42</accession>
<keyword evidence="1" id="KW-0808">Transferase</keyword>
<reference evidence="2 3" key="1">
    <citation type="submission" date="2020-05" db="EMBL/GenBank/DDBJ databases">
        <authorList>
            <person name="Casaregola S."/>
            <person name="Devillers H."/>
            <person name="Grondin C."/>
        </authorList>
    </citation>
    <scope>NUCLEOTIDE SEQUENCE [LARGE SCALE GENOMIC DNA]</scope>
    <source>
        <strain evidence="2 3">CLIB 1767</strain>
    </source>
</reference>
<dbReference type="RefSeq" id="XP_041408349.1">
    <property type="nucleotide sequence ID" value="XM_041552415.1"/>
</dbReference>
<name>A0A8H2VJ42_9SACH</name>
<dbReference type="GO" id="GO:0008757">
    <property type="term" value="F:S-adenosylmethionine-dependent methyltransferase activity"/>
    <property type="evidence" value="ECO:0007669"/>
    <property type="project" value="UniProtKB-ARBA"/>
</dbReference>
<evidence type="ECO:0000313" key="2">
    <source>
        <dbReference type="EMBL" id="CAB4256505.1"/>
    </source>
</evidence>
<keyword evidence="3" id="KW-1185">Reference proteome</keyword>
<evidence type="ECO:0008006" key="4">
    <source>
        <dbReference type="Google" id="ProtNLM"/>
    </source>
</evidence>
<dbReference type="PANTHER" id="PTHR14614:SF130">
    <property type="entry name" value="PROTEIN-LYSINE N-METHYLTRANSFERASE EEF2KMT"/>
    <property type="match status" value="1"/>
</dbReference>
<dbReference type="PANTHER" id="PTHR14614">
    <property type="entry name" value="HEPATOCELLULAR CARCINOMA-ASSOCIATED ANTIGEN"/>
    <property type="match status" value="1"/>
</dbReference>
<proteinExistence type="predicted"/>
<dbReference type="SUPFAM" id="SSF53335">
    <property type="entry name" value="S-adenosyl-L-methionine-dependent methyltransferases"/>
    <property type="match status" value="1"/>
</dbReference>
<protein>
    <recommendedName>
        <fullName evidence="4">FAM86 N-terminal domain-containing protein</fullName>
    </recommendedName>
</protein>
<organism evidence="2 3">
    <name type="scientific">Maudiozyma barnettii</name>
    <dbReference type="NCBI Taxonomy" id="61262"/>
    <lineage>
        <taxon>Eukaryota</taxon>
        <taxon>Fungi</taxon>
        <taxon>Dikarya</taxon>
        <taxon>Ascomycota</taxon>
        <taxon>Saccharomycotina</taxon>
        <taxon>Saccharomycetes</taxon>
        <taxon>Saccharomycetales</taxon>
        <taxon>Saccharomycetaceae</taxon>
        <taxon>Maudiozyma</taxon>
    </lineage>
</organism>
<dbReference type="EMBL" id="CAEFZW010000010">
    <property type="protein sequence ID" value="CAB4256505.1"/>
    <property type="molecule type" value="Genomic_DNA"/>
</dbReference>
<dbReference type="CDD" id="cd02440">
    <property type="entry name" value="AdoMet_MTases"/>
    <property type="match status" value="1"/>
</dbReference>
<evidence type="ECO:0000256" key="1">
    <source>
        <dbReference type="ARBA" id="ARBA00022679"/>
    </source>
</evidence>
<dbReference type="GO" id="GO:0005737">
    <property type="term" value="C:cytoplasm"/>
    <property type="evidence" value="ECO:0007669"/>
    <property type="project" value="TreeGrafter"/>
</dbReference>
<gene>
    <name evidence="2" type="ORF">KABA2_10S00638</name>
</gene>
<sequence length="309" mass="35674">MNIVDQLYARRPVEALVFDSEASFETLRDQLLEIKKINAYYVKKVLKRIIDLSLYADDTDWIYDEYVTLLNVTDKDQYSRIDSIRYFFKRRKNNSDTQYEYDDNANEKISVDIYEKPNLISASGTTGFRTWEASLFLCEYILQNEALFKDQNVLELGCGTGICSILLQKVQSPKRIYVTDGDSELVTNQLVRNFELNKISRNNNSNIILQRLWWNEDKIPNDIDIVIGADITFDASLFDSLCQCLLECLTYCPICLISATIRNQDTTDSFISTTKKLGMNIEEIARTDKLESTALLAPVVIYKISKTNR</sequence>
<dbReference type="AlphaFoldDB" id="A0A8H2VJ42"/>
<dbReference type="Proteomes" id="UP000644660">
    <property type="component" value="Unassembled WGS sequence"/>
</dbReference>